<organism evidence="2 3">
    <name type="scientific">Rubripirellula obstinata</name>
    <dbReference type="NCBI Taxonomy" id="406547"/>
    <lineage>
        <taxon>Bacteria</taxon>
        <taxon>Pseudomonadati</taxon>
        <taxon>Planctomycetota</taxon>
        <taxon>Planctomycetia</taxon>
        <taxon>Pirellulales</taxon>
        <taxon>Pirellulaceae</taxon>
        <taxon>Rubripirellula</taxon>
    </lineage>
</organism>
<keyword evidence="3" id="KW-1185">Reference proteome</keyword>
<dbReference type="OrthoDB" id="292530at2"/>
<evidence type="ECO:0000313" key="2">
    <source>
        <dbReference type="EMBL" id="KAA1262080.1"/>
    </source>
</evidence>
<dbReference type="SUPFAM" id="SSF47413">
    <property type="entry name" value="lambda repressor-like DNA-binding domains"/>
    <property type="match status" value="1"/>
</dbReference>
<evidence type="ECO:0000313" key="3">
    <source>
        <dbReference type="Proteomes" id="UP000322699"/>
    </source>
</evidence>
<dbReference type="Gene3D" id="1.10.260.40">
    <property type="entry name" value="lambda repressor-like DNA-binding domains"/>
    <property type="match status" value="1"/>
</dbReference>
<sequence length="121" mass="13875">MANERGKRIYRKTTEEERARHAKVREQIADELPDIRRRAKERLALLKREGTPLRQVLAALRAERERQGLSLADMQERTGIDRAALSRLENNEDANPTLTTLERYAEAVGRQMVVLLSEPAA</sequence>
<feature type="domain" description="HTH cro/C1-type" evidence="1">
    <location>
        <begin position="60"/>
        <end position="115"/>
    </location>
</feature>
<dbReference type="InterPro" id="IPR001387">
    <property type="entry name" value="Cro/C1-type_HTH"/>
</dbReference>
<reference evidence="2 3" key="1">
    <citation type="submission" date="2019-08" db="EMBL/GenBank/DDBJ databases">
        <title>Deep-cultivation of Planctomycetes and their phenomic and genomic characterization uncovers novel biology.</title>
        <authorList>
            <person name="Wiegand S."/>
            <person name="Jogler M."/>
            <person name="Boedeker C."/>
            <person name="Pinto D."/>
            <person name="Vollmers J."/>
            <person name="Rivas-Marin E."/>
            <person name="Kohn T."/>
            <person name="Peeters S.H."/>
            <person name="Heuer A."/>
            <person name="Rast P."/>
            <person name="Oberbeckmann S."/>
            <person name="Bunk B."/>
            <person name="Jeske O."/>
            <person name="Meyerdierks A."/>
            <person name="Storesund J.E."/>
            <person name="Kallscheuer N."/>
            <person name="Luecker S."/>
            <person name="Lage O.M."/>
            <person name="Pohl T."/>
            <person name="Merkel B.J."/>
            <person name="Hornburger P."/>
            <person name="Mueller R.-W."/>
            <person name="Bruemmer F."/>
            <person name="Labrenz M."/>
            <person name="Spormann A.M."/>
            <person name="Op Den Camp H."/>
            <person name="Overmann J."/>
            <person name="Amann R."/>
            <person name="Jetten M.S.M."/>
            <person name="Mascher T."/>
            <person name="Medema M.H."/>
            <person name="Devos D.P."/>
            <person name="Kaster A.-K."/>
            <person name="Ovreas L."/>
            <person name="Rohde M."/>
            <person name="Galperin M.Y."/>
            <person name="Jogler C."/>
        </authorList>
    </citation>
    <scope>NUCLEOTIDE SEQUENCE [LARGE SCALE GENOMIC DNA]</scope>
    <source>
        <strain evidence="2 3">LF1</strain>
    </source>
</reference>
<dbReference type="InterPro" id="IPR010982">
    <property type="entry name" value="Lambda_DNA-bd_dom_sf"/>
</dbReference>
<dbReference type="RefSeq" id="WP_084422996.1">
    <property type="nucleotide sequence ID" value="NZ_LWSK01000196.1"/>
</dbReference>
<dbReference type="Pfam" id="PF01381">
    <property type="entry name" value="HTH_3"/>
    <property type="match status" value="1"/>
</dbReference>
<dbReference type="AlphaFoldDB" id="A0A5B1CR09"/>
<evidence type="ECO:0000259" key="1">
    <source>
        <dbReference type="PROSITE" id="PS50943"/>
    </source>
</evidence>
<dbReference type="Proteomes" id="UP000322699">
    <property type="component" value="Unassembled WGS sequence"/>
</dbReference>
<comment type="caution">
    <text evidence="2">The sequence shown here is derived from an EMBL/GenBank/DDBJ whole genome shotgun (WGS) entry which is preliminary data.</text>
</comment>
<dbReference type="EMBL" id="VRLW01000001">
    <property type="protein sequence ID" value="KAA1262080.1"/>
    <property type="molecule type" value="Genomic_DNA"/>
</dbReference>
<proteinExistence type="predicted"/>
<dbReference type="GO" id="GO:0003677">
    <property type="term" value="F:DNA binding"/>
    <property type="evidence" value="ECO:0007669"/>
    <property type="project" value="InterPro"/>
</dbReference>
<dbReference type="SMART" id="SM00530">
    <property type="entry name" value="HTH_XRE"/>
    <property type="match status" value="1"/>
</dbReference>
<gene>
    <name evidence="2" type="ORF">LF1_46410</name>
</gene>
<accession>A0A5B1CR09</accession>
<protein>
    <submittedName>
        <fullName evidence="2">Helix-turn-helix protein</fullName>
    </submittedName>
</protein>
<name>A0A5B1CR09_9BACT</name>
<dbReference type="CDD" id="cd00093">
    <property type="entry name" value="HTH_XRE"/>
    <property type="match status" value="1"/>
</dbReference>
<dbReference type="PROSITE" id="PS50943">
    <property type="entry name" value="HTH_CROC1"/>
    <property type="match status" value="1"/>
</dbReference>